<reference evidence="1 2" key="1">
    <citation type="submission" date="2011-09" db="EMBL/GenBank/DDBJ databases">
        <title>Complete sequence of chromosome of Thioflavicoccus mobilis 8321.</title>
        <authorList>
            <consortium name="US DOE Joint Genome Institute"/>
            <person name="Lucas S."/>
            <person name="Han J."/>
            <person name="Lapidus A."/>
            <person name="Cheng J.-F."/>
            <person name="Goodwin L."/>
            <person name="Pitluck S."/>
            <person name="Peters L."/>
            <person name="Ovchinnikova G."/>
            <person name="Lu M."/>
            <person name="Detter J.C."/>
            <person name="Han C."/>
            <person name="Tapia R."/>
            <person name="Land M."/>
            <person name="Hauser L."/>
            <person name="Kyrpides N."/>
            <person name="Ivanova N."/>
            <person name="Pagani I."/>
            <person name="Vogl K."/>
            <person name="Liu Z."/>
            <person name="Imhoff J."/>
            <person name="Thiel V."/>
            <person name="Frigaard N.-U."/>
            <person name="Bryant D."/>
            <person name="Woyke T."/>
        </authorList>
    </citation>
    <scope>NUCLEOTIDE SEQUENCE [LARGE SCALE GENOMIC DNA]</scope>
    <source>
        <strain evidence="1 2">8321</strain>
    </source>
</reference>
<dbReference type="KEGG" id="tmb:Thimo_0397"/>
<dbReference type="Proteomes" id="UP000010816">
    <property type="component" value="Chromosome"/>
</dbReference>
<keyword evidence="2" id="KW-1185">Reference proteome</keyword>
<evidence type="ECO:0000313" key="2">
    <source>
        <dbReference type="Proteomes" id="UP000010816"/>
    </source>
</evidence>
<dbReference type="HOGENOM" id="CLU_865833_0_0_6"/>
<evidence type="ECO:0000313" key="1">
    <source>
        <dbReference type="EMBL" id="AGA89260.1"/>
    </source>
</evidence>
<dbReference type="AlphaFoldDB" id="L0GV66"/>
<dbReference type="EMBL" id="CP003051">
    <property type="protein sequence ID" value="AGA89260.1"/>
    <property type="molecule type" value="Genomic_DNA"/>
</dbReference>
<sequence length="321" mass="36300">MLGEFSDWAEFCRPSTVDYSALPRRQLKSGYADVQHRLKAEIKKFCEKNFVSLDSEGLASLYEDILPTRGLEMPLHEFERKHGKINPEALKGAPPHLTVSISLWGLKFRFPEDLIAKDIAAALQLTRIAQQTLRPFHSLPQSSISERTSEFVPSIRNLEFAQRATVLSCFNLLEAYLNGLAWDYCRSNSLEHLSKRKAKLLQDTASASIRDKVDNYPWIISGKAEVPLEGRTEFLEQVKPFRDSLVHPSPFTAPEKFGGYQKLQKFYELDEGVMKLAVVSCLSLIASINHVVTGLEGFPEWCKPINDEIDQAVKQDQLTSA</sequence>
<accession>L0GV66</accession>
<organism evidence="1 2">
    <name type="scientific">Thioflavicoccus mobilis 8321</name>
    <dbReference type="NCBI Taxonomy" id="765912"/>
    <lineage>
        <taxon>Bacteria</taxon>
        <taxon>Pseudomonadati</taxon>
        <taxon>Pseudomonadota</taxon>
        <taxon>Gammaproteobacteria</taxon>
        <taxon>Chromatiales</taxon>
        <taxon>Chromatiaceae</taxon>
        <taxon>Thioflavicoccus</taxon>
    </lineage>
</organism>
<protein>
    <submittedName>
        <fullName evidence="1">Uncharacterized protein</fullName>
    </submittedName>
</protein>
<gene>
    <name evidence="1" type="ORF">Thimo_0397</name>
</gene>
<proteinExistence type="predicted"/>
<name>L0GV66_9GAMM</name>